<evidence type="ECO:0000313" key="1">
    <source>
        <dbReference type="EMBL" id="MBI1756273.1"/>
    </source>
</evidence>
<dbReference type="Pfam" id="PF08899">
    <property type="entry name" value="DUF1844"/>
    <property type="match status" value="1"/>
</dbReference>
<accession>A0A931LUA4</accession>
<dbReference type="InterPro" id="IPR014995">
    <property type="entry name" value="DUF1844"/>
</dbReference>
<dbReference type="EMBL" id="JACOSL010000027">
    <property type="protein sequence ID" value="MBI1756273.1"/>
    <property type="molecule type" value="Genomic_DNA"/>
</dbReference>
<protein>
    <submittedName>
        <fullName evidence="1">DUF1844 domain-containing protein</fullName>
    </submittedName>
</protein>
<reference evidence="1" key="1">
    <citation type="submission" date="2020-07" db="EMBL/GenBank/DDBJ databases">
        <title>Huge and variable diversity of episymbiotic CPR bacteria and DPANN archaea in groundwater ecosystems.</title>
        <authorList>
            <person name="He C.Y."/>
            <person name="Keren R."/>
            <person name="Whittaker M."/>
            <person name="Farag I.F."/>
            <person name="Doudna J."/>
            <person name="Cate J.H.D."/>
            <person name="Banfield J.F."/>
        </authorList>
    </citation>
    <scope>NUCLEOTIDE SEQUENCE</scope>
    <source>
        <strain evidence="1">NC_groundwater_17_Pr7_B-0.1um_64_12</strain>
    </source>
</reference>
<comment type="caution">
    <text evidence="1">The sequence shown here is derived from an EMBL/GenBank/DDBJ whole genome shotgun (WGS) entry which is preliminary data.</text>
</comment>
<dbReference type="AlphaFoldDB" id="A0A931LUA4"/>
<proteinExistence type="predicted"/>
<organism evidence="1 2">
    <name type="scientific">Fimbriimonas ginsengisoli</name>
    <dbReference type="NCBI Taxonomy" id="1005039"/>
    <lineage>
        <taxon>Bacteria</taxon>
        <taxon>Bacillati</taxon>
        <taxon>Armatimonadota</taxon>
        <taxon>Fimbriimonadia</taxon>
        <taxon>Fimbriimonadales</taxon>
        <taxon>Fimbriimonadaceae</taxon>
        <taxon>Fimbriimonas</taxon>
    </lineage>
</organism>
<gene>
    <name evidence="1" type="ORF">HYR64_04100</name>
</gene>
<evidence type="ECO:0000313" key="2">
    <source>
        <dbReference type="Proteomes" id="UP000727962"/>
    </source>
</evidence>
<name>A0A931LUA4_FIMGI</name>
<sequence length="99" mass="10884">MDKAAGEPKEPIDVHLLAAVMAEQLAGIAWCKLGLQPDPVTGKIEKDLDQAKTAIDLVAYLATVVDPKLDEDDRRRMNGLVRDLRLNYVEKRKEAGDGS</sequence>
<dbReference type="Proteomes" id="UP000727962">
    <property type="component" value="Unassembled WGS sequence"/>
</dbReference>